<protein>
    <submittedName>
        <fullName evidence="1">Uncharacterized protein</fullName>
    </submittedName>
</protein>
<evidence type="ECO:0000313" key="2">
    <source>
        <dbReference type="Proteomes" id="UP000237105"/>
    </source>
</evidence>
<accession>A0A2P5A4D4</accession>
<comment type="caution">
    <text evidence="1">The sequence shown here is derived from an EMBL/GenBank/DDBJ whole genome shotgun (WGS) entry which is preliminary data.</text>
</comment>
<gene>
    <name evidence="1" type="ORF">PanWU01x14_370140</name>
</gene>
<evidence type="ECO:0000313" key="1">
    <source>
        <dbReference type="EMBL" id="PON31405.1"/>
    </source>
</evidence>
<dbReference type="Proteomes" id="UP000237105">
    <property type="component" value="Unassembled WGS sequence"/>
</dbReference>
<reference evidence="2" key="1">
    <citation type="submission" date="2016-06" db="EMBL/GenBank/DDBJ databases">
        <title>Parallel loss of symbiosis genes in relatives of nitrogen-fixing non-legume Parasponia.</title>
        <authorList>
            <person name="Van Velzen R."/>
            <person name="Holmer R."/>
            <person name="Bu F."/>
            <person name="Rutten L."/>
            <person name="Van Zeijl A."/>
            <person name="Liu W."/>
            <person name="Santuari L."/>
            <person name="Cao Q."/>
            <person name="Sharma T."/>
            <person name="Shen D."/>
            <person name="Roswanjaya Y."/>
            <person name="Wardhani T."/>
            <person name="Kalhor M.S."/>
            <person name="Jansen J."/>
            <person name="Van den Hoogen J."/>
            <person name="Gungor B."/>
            <person name="Hartog M."/>
            <person name="Hontelez J."/>
            <person name="Verver J."/>
            <person name="Yang W.-C."/>
            <person name="Schijlen E."/>
            <person name="Repin R."/>
            <person name="Schilthuizen M."/>
            <person name="Schranz E."/>
            <person name="Heidstra R."/>
            <person name="Miyata K."/>
            <person name="Fedorova E."/>
            <person name="Kohlen W."/>
            <person name="Bisseling T."/>
            <person name="Smit S."/>
            <person name="Geurts R."/>
        </authorList>
    </citation>
    <scope>NUCLEOTIDE SEQUENCE [LARGE SCALE GENOMIC DNA]</scope>
    <source>
        <strain evidence="2">cv. WU1-14</strain>
    </source>
</reference>
<name>A0A2P5A4D4_PARAD</name>
<sequence length="105" mass="12353">MEMNFDEQPLRIDWRRRDETPLARGAENEGRTTLQWPENLIEYKIFVGPLRFHPTSKRGRTSGVGFIFKSSSTRAIGRDRQRWQCGGARTETAFFSFFSLFKDFL</sequence>
<keyword evidence="2" id="KW-1185">Reference proteome</keyword>
<dbReference type="EMBL" id="JXTB01001069">
    <property type="protein sequence ID" value="PON31405.1"/>
    <property type="molecule type" value="Genomic_DNA"/>
</dbReference>
<dbReference type="AlphaFoldDB" id="A0A2P5A4D4"/>
<organism evidence="1 2">
    <name type="scientific">Parasponia andersonii</name>
    <name type="common">Sponia andersonii</name>
    <dbReference type="NCBI Taxonomy" id="3476"/>
    <lineage>
        <taxon>Eukaryota</taxon>
        <taxon>Viridiplantae</taxon>
        <taxon>Streptophyta</taxon>
        <taxon>Embryophyta</taxon>
        <taxon>Tracheophyta</taxon>
        <taxon>Spermatophyta</taxon>
        <taxon>Magnoliopsida</taxon>
        <taxon>eudicotyledons</taxon>
        <taxon>Gunneridae</taxon>
        <taxon>Pentapetalae</taxon>
        <taxon>rosids</taxon>
        <taxon>fabids</taxon>
        <taxon>Rosales</taxon>
        <taxon>Cannabaceae</taxon>
        <taxon>Parasponia</taxon>
    </lineage>
</organism>
<proteinExistence type="predicted"/>